<dbReference type="Gene3D" id="3.40.50.10190">
    <property type="entry name" value="BRCT domain"/>
    <property type="match status" value="5"/>
</dbReference>
<feature type="compositionally biased region" description="Acidic residues" evidence="1">
    <location>
        <begin position="718"/>
        <end position="730"/>
    </location>
</feature>
<gene>
    <name evidence="3" type="ORF">TRAPUB_12060</name>
</gene>
<dbReference type="STRING" id="154538.A0A1M2VV62"/>
<feature type="compositionally biased region" description="Acidic residues" evidence="1">
    <location>
        <begin position="558"/>
        <end position="569"/>
    </location>
</feature>
<dbReference type="GO" id="GO:0005634">
    <property type="term" value="C:nucleus"/>
    <property type="evidence" value="ECO:0007669"/>
    <property type="project" value="TreeGrafter"/>
</dbReference>
<feature type="domain" description="BRCT" evidence="2">
    <location>
        <begin position="1"/>
        <end position="93"/>
    </location>
</feature>
<dbReference type="Pfam" id="PF16770">
    <property type="entry name" value="RTT107_BRCT_5"/>
    <property type="match status" value="1"/>
</dbReference>
<feature type="compositionally biased region" description="Polar residues" evidence="1">
    <location>
        <begin position="989"/>
        <end position="998"/>
    </location>
</feature>
<dbReference type="PROSITE" id="PS50172">
    <property type="entry name" value="BRCT"/>
    <property type="match status" value="4"/>
</dbReference>
<feature type="domain" description="BRCT" evidence="2">
    <location>
        <begin position="94"/>
        <end position="174"/>
    </location>
</feature>
<feature type="compositionally biased region" description="Polar residues" evidence="1">
    <location>
        <begin position="865"/>
        <end position="881"/>
    </location>
</feature>
<dbReference type="Proteomes" id="UP000184267">
    <property type="component" value="Unassembled WGS sequence"/>
</dbReference>
<accession>A0A1M2VV62</accession>
<dbReference type="InterPro" id="IPR001357">
    <property type="entry name" value="BRCT_dom"/>
</dbReference>
<feature type="compositionally biased region" description="Low complexity" evidence="1">
    <location>
        <begin position="845"/>
        <end position="864"/>
    </location>
</feature>
<dbReference type="PANTHER" id="PTHR47667:SF1">
    <property type="entry name" value="REGULATOR OF TY1 TRANSPOSITION PROTEIN 107"/>
    <property type="match status" value="1"/>
</dbReference>
<dbReference type="CDD" id="cd18436">
    <property type="entry name" value="BRCT_BRC1_like_rpt2"/>
    <property type="match status" value="1"/>
</dbReference>
<dbReference type="SMART" id="SM00292">
    <property type="entry name" value="BRCT"/>
    <property type="match status" value="6"/>
</dbReference>
<feature type="region of interest" description="Disordered" evidence="1">
    <location>
        <begin position="899"/>
        <end position="1013"/>
    </location>
</feature>
<dbReference type="EMBL" id="MNAD01000643">
    <property type="protein sequence ID" value="OJT11416.1"/>
    <property type="molecule type" value="Genomic_DNA"/>
</dbReference>
<dbReference type="GO" id="GO:1990683">
    <property type="term" value="P:DNA double-strand break attachment to nuclear envelope"/>
    <property type="evidence" value="ECO:0007669"/>
    <property type="project" value="TreeGrafter"/>
</dbReference>
<feature type="compositionally biased region" description="Low complexity" evidence="1">
    <location>
        <begin position="487"/>
        <end position="497"/>
    </location>
</feature>
<dbReference type="InterPro" id="IPR053036">
    <property type="entry name" value="CellCycle_DNARepair_Reg"/>
</dbReference>
<keyword evidence="4" id="KW-1185">Reference proteome</keyword>
<dbReference type="GO" id="GO:0035361">
    <property type="term" value="C:Cul8-RING ubiquitin ligase complex"/>
    <property type="evidence" value="ECO:0007669"/>
    <property type="project" value="TreeGrafter"/>
</dbReference>
<evidence type="ECO:0000313" key="4">
    <source>
        <dbReference type="Proteomes" id="UP000184267"/>
    </source>
</evidence>
<dbReference type="OMA" id="DSHNWSY"/>
<comment type="caution">
    <text evidence="3">The sequence shown here is derived from an EMBL/GenBank/DDBJ whole genome shotgun (WGS) entry which is preliminary data.</text>
</comment>
<evidence type="ECO:0000256" key="1">
    <source>
        <dbReference type="SAM" id="MobiDB-lite"/>
    </source>
</evidence>
<feature type="domain" description="BRCT" evidence="2">
    <location>
        <begin position="349"/>
        <end position="425"/>
    </location>
</feature>
<protein>
    <submittedName>
        <fullName evidence="3">BRCT-containing protein 1</fullName>
    </submittedName>
</protein>
<dbReference type="PANTHER" id="PTHR47667">
    <property type="entry name" value="REGULATOR OF TY1 TRANSPOSITION PROTEIN 107"/>
    <property type="match status" value="1"/>
</dbReference>
<organism evidence="3 4">
    <name type="scientific">Trametes pubescens</name>
    <name type="common">White-rot fungus</name>
    <dbReference type="NCBI Taxonomy" id="154538"/>
    <lineage>
        <taxon>Eukaryota</taxon>
        <taxon>Fungi</taxon>
        <taxon>Dikarya</taxon>
        <taxon>Basidiomycota</taxon>
        <taxon>Agaricomycotina</taxon>
        <taxon>Agaricomycetes</taxon>
        <taxon>Polyporales</taxon>
        <taxon>Polyporaceae</taxon>
        <taxon>Trametes</taxon>
    </lineage>
</organism>
<name>A0A1M2VV62_TRAPU</name>
<feature type="region of interest" description="Disordered" evidence="1">
    <location>
        <begin position="558"/>
        <end position="886"/>
    </location>
</feature>
<dbReference type="SUPFAM" id="SSF52113">
    <property type="entry name" value="BRCT domain"/>
    <property type="match status" value="5"/>
</dbReference>
<feature type="compositionally biased region" description="Basic residues" evidence="1">
    <location>
        <begin position="795"/>
        <end position="805"/>
    </location>
</feature>
<dbReference type="AlphaFoldDB" id="A0A1M2VV62"/>
<evidence type="ECO:0000259" key="2">
    <source>
        <dbReference type="PROSITE" id="PS50172"/>
    </source>
</evidence>
<dbReference type="OrthoDB" id="342264at2759"/>
<reference evidence="3 4" key="1">
    <citation type="submission" date="2016-10" db="EMBL/GenBank/DDBJ databases">
        <title>Genome sequence of the basidiomycete white-rot fungus Trametes pubescens.</title>
        <authorList>
            <person name="Makela M.R."/>
            <person name="Granchi Z."/>
            <person name="Peng M."/>
            <person name="De Vries R.P."/>
            <person name="Grigoriev I."/>
            <person name="Riley R."/>
            <person name="Hilden K."/>
        </authorList>
    </citation>
    <scope>NUCLEOTIDE SEQUENCE [LARGE SCALE GENOMIC DNA]</scope>
    <source>
        <strain evidence="3 4">FBCC735</strain>
    </source>
</reference>
<dbReference type="CDD" id="cd17743">
    <property type="entry name" value="BRCT_BRC1_like_rpt5"/>
    <property type="match status" value="1"/>
</dbReference>
<evidence type="ECO:0000313" key="3">
    <source>
        <dbReference type="EMBL" id="OJT11416.1"/>
    </source>
</evidence>
<dbReference type="GO" id="GO:0006302">
    <property type="term" value="P:double-strand break repair"/>
    <property type="evidence" value="ECO:0007669"/>
    <property type="project" value="TreeGrafter"/>
</dbReference>
<dbReference type="Pfam" id="PF12738">
    <property type="entry name" value="PTCB-BRCT"/>
    <property type="match status" value="1"/>
</dbReference>
<feature type="domain" description="BRCT" evidence="2">
    <location>
        <begin position="1031"/>
        <end position="1098"/>
    </location>
</feature>
<dbReference type="CDD" id="cd18432">
    <property type="entry name" value="BRCT_PAXIP1_rpt6_like"/>
    <property type="match status" value="1"/>
</dbReference>
<dbReference type="InterPro" id="IPR036420">
    <property type="entry name" value="BRCT_dom_sf"/>
</dbReference>
<proteinExistence type="predicted"/>
<sequence>MSQSVFDGVLYYISQTLPLSQRDQLSDVLNARGAKPVPSPSDPKLTHFITSSIALEDFVESLPEDSPAHMVTPRWVERSAVLASLQDPEYYSADPAYLFSGVTAAATDLSQADCELMSAAITALGGQWRSALTRDVTHLFALAPGSAKYDTAIHFKEQTGVCILVPHWFDDTVRLGIRDLPTKNYEWPEPRVFQQRPEGRTSQEDVEYEPPPERMMLYSTSSMSNGDQRKVKAAARNVWDGKRILLGLSLDLSDNQRKALGADIQRQGGEFVQLALPKSASSAERAREELEKLEEADVFVTRFRTGPAYAKAYKRKMTIGTLAWLWYVRASGTLTRPADQLLHYPIPDKPAEGFVKEVITVTNYTGKDREYLKKLITLMGGEFTASMSAERNTVVVAAYLHGTKTDKATSWSIPIVNHTWIEDCFVQWRRLTPAREKYIVFPPGVDFSTVLAERGLGRISWDPAQLEEMFHMAEAATDGRASPTSTKRVSASASPKKASPRKAKKDRHIEQPEDELPSGTAVSAGEVEEAVAVDDADVSLGGQMDVDADFAELEIGVADEEQMDVDEEAGPSKRPPLSKRGPPSKRAAEETSSADVSSKRRLVRRFTPCNTDDEGGAAPAGASSPKRPARTYVGAKAKEDAFAADSPTSSPSPVKKPQSSRRRIVDPDEHLEMDEPSEVQAPPKDKPKKKGPPGIRVTKVKAAPPPPEPKKRSAFDDLLGDDSDSSDEEDVRSVLGDLVKNGRTSRTGAARNADSKSSHTPQRLDSVLVPTVESIYGSPTKKGGKAEALGAAKALAKRAAPKTARRAAAPMDPPPVTAKKPTRAPSPVESERSASPPPKKRKTKPAPVEVPEAGPSRASSAASPTKTGRTPSRRSAATKATQKLHDVIMPDLVSFQKEMKNGTVRSAHEVEQSAAKGKARASEPGAGAEPKTKGKKRPSLGSGDEEAEEGMPEKKKRKAADADGPAPKGKKKGPGPRKSAAAATEGSVEPQSQESTTGARRKSLVPVTNNEPAHAETKAVRVMTTQLSFADDVMRRLGVLGVKFVQKPSECTHLVVKSVVRTEKFLCAMANAPYILNEKWAVISAASRKLLPEEDYMIQDPETEKKYGVNISDALKRAKKNAGKLFAGKTFYVTSKVPVETKLLKNVVAANGGQLLSSKTPTVRVLNGHDNHFVISCPADVSIWRPLAEHGHRVYTQELILTSALRQQFSPSETAFQVPGSY</sequence>
<dbReference type="Pfam" id="PF16589">
    <property type="entry name" value="BRCT_2"/>
    <property type="match status" value="1"/>
</dbReference>
<feature type="region of interest" description="Disordered" evidence="1">
    <location>
        <begin position="475"/>
        <end position="523"/>
    </location>
</feature>
<feature type="compositionally biased region" description="Low complexity" evidence="1">
    <location>
        <begin position="646"/>
        <end position="657"/>
    </location>
</feature>
<feature type="compositionally biased region" description="Low complexity" evidence="1">
    <location>
        <begin position="616"/>
        <end position="626"/>
    </location>
</feature>